<sequence>MNKLLLTLLAVLVLGGTTLAQKAGNEKIFKDSYIKKTMKNALDWQLKNPKHKLYDWTNGAFYAGVFAAYETIGSKKIWKAMYEMGEANQWKPGPRLHHADDHAICQTYIDMYRVSGEKKMIEPFIDTMDEFMATPYKTGRINKITWWWCDALFMGPAAFVKLGITLDDDKYLKLNDKLWEETYDLLYDKEYNLYARDINYKWNEPGIETKKEANGKKIFWSRGNGWVMGGLVRTISELPQDYPTRDFYIENFKEMAKKIVEIQQADGLWRASLLDPESYPGGEASGSGFYCYALAWGINNGILDKATYLPAVEKAWVGLNGLIQSDGHVGWCQPIGADPKKNFEADSWEVYGTGAFLLAGSEVIKLDK</sequence>
<dbReference type="Pfam" id="PF07470">
    <property type="entry name" value="Glyco_hydro_88"/>
    <property type="match status" value="1"/>
</dbReference>
<dbReference type="InterPro" id="IPR008928">
    <property type="entry name" value="6-hairpin_glycosidase_sf"/>
</dbReference>
<keyword evidence="4" id="KW-1185">Reference proteome</keyword>
<feature type="signal peptide" evidence="2">
    <location>
        <begin position="1"/>
        <end position="22"/>
    </location>
</feature>
<proteinExistence type="predicted"/>
<dbReference type="AlphaFoldDB" id="A0A9X3FDY8"/>
<name>A0A9X3FDY8_9BACT</name>
<evidence type="ECO:0000256" key="1">
    <source>
        <dbReference type="ARBA" id="ARBA00022801"/>
    </source>
</evidence>
<evidence type="ECO:0000256" key="2">
    <source>
        <dbReference type="SAM" id="SignalP"/>
    </source>
</evidence>
<dbReference type="PANTHER" id="PTHR33886">
    <property type="entry name" value="UNSATURATED RHAMNOGALACTURONAN HYDROLASE (EUROFUNG)"/>
    <property type="match status" value="1"/>
</dbReference>
<dbReference type="InterPro" id="IPR052043">
    <property type="entry name" value="PolySaccharide_Degr_Enz"/>
</dbReference>
<accession>A0A9X3FDY8</accession>
<comment type="caution">
    <text evidence="3">The sequence shown here is derived from an EMBL/GenBank/DDBJ whole genome shotgun (WGS) entry which is preliminary data.</text>
</comment>
<gene>
    <name evidence="3" type="ORF">OU798_23825</name>
</gene>
<reference evidence="3" key="1">
    <citation type="submission" date="2022-11" db="EMBL/GenBank/DDBJ databases">
        <title>Marilongibacter aestuarii gen. nov., sp. nov., isolated from tidal flat sediment.</title>
        <authorList>
            <person name="Jiayan W."/>
        </authorList>
    </citation>
    <scope>NUCLEOTIDE SEQUENCE</scope>
    <source>
        <strain evidence="3">Z1-6</strain>
    </source>
</reference>
<feature type="chain" id="PRO_5040893352" evidence="2">
    <location>
        <begin position="23"/>
        <end position="368"/>
    </location>
</feature>
<evidence type="ECO:0000313" key="3">
    <source>
        <dbReference type="EMBL" id="MCY1723401.1"/>
    </source>
</evidence>
<dbReference type="GO" id="GO:0016787">
    <property type="term" value="F:hydrolase activity"/>
    <property type="evidence" value="ECO:0007669"/>
    <property type="project" value="UniProtKB-KW"/>
</dbReference>
<dbReference type="SUPFAM" id="SSF48208">
    <property type="entry name" value="Six-hairpin glycosidases"/>
    <property type="match status" value="1"/>
</dbReference>
<dbReference type="RefSeq" id="WP_343335724.1">
    <property type="nucleotide sequence ID" value="NZ_JAPOHD010000068.1"/>
</dbReference>
<dbReference type="InterPro" id="IPR010905">
    <property type="entry name" value="Glyco_hydro_88"/>
</dbReference>
<protein>
    <submittedName>
        <fullName evidence="3">Glycoside hydrolase family 88 protein</fullName>
    </submittedName>
</protein>
<dbReference type="GO" id="GO:0005975">
    <property type="term" value="P:carbohydrate metabolic process"/>
    <property type="evidence" value="ECO:0007669"/>
    <property type="project" value="InterPro"/>
</dbReference>
<dbReference type="Gene3D" id="1.50.10.10">
    <property type="match status" value="1"/>
</dbReference>
<organism evidence="3 4">
    <name type="scientific">Draconibacterium aestuarii</name>
    <dbReference type="NCBI Taxonomy" id="2998507"/>
    <lineage>
        <taxon>Bacteria</taxon>
        <taxon>Pseudomonadati</taxon>
        <taxon>Bacteroidota</taxon>
        <taxon>Bacteroidia</taxon>
        <taxon>Marinilabiliales</taxon>
        <taxon>Prolixibacteraceae</taxon>
        <taxon>Draconibacterium</taxon>
    </lineage>
</organism>
<keyword evidence="2" id="KW-0732">Signal</keyword>
<keyword evidence="1 3" id="KW-0378">Hydrolase</keyword>
<evidence type="ECO:0000313" key="4">
    <source>
        <dbReference type="Proteomes" id="UP001145087"/>
    </source>
</evidence>
<dbReference type="Proteomes" id="UP001145087">
    <property type="component" value="Unassembled WGS sequence"/>
</dbReference>
<dbReference type="PANTHER" id="PTHR33886:SF8">
    <property type="entry name" value="UNSATURATED RHAMNOGALACTURONAN HYDROLASE (EUROFUNG)"/>
    <property type="match status" value="1"/>
</dbReference>
<dbReference type="InterPro" id="IPR012341">
    <property type="entry name" value="6hp_glycosidase-like_sf"/>
</dbReference>
<dbReference type="EMBL" id="JAPOHD010000068">
    <property type="protein sequence ID" value="MCY1723401.1"/>
    <property type="molecule type" value="Genomic_DNA"/>
</dbReference>